<protein>
    <submittedName>
        <fullName evidence="7">Aspartate aminotransferase</fullName>
    </submittedName>
</protein>
<evidence type="ECO:0000256" key="3">
    <source>
        <dbReference type="ARBA" id="ARBA00022576"/>
    </source>
</evidence>
<keyword evidence="4 7" id="KW-0808">Transferase</keyword>
<dbReference type="PANTHER" id="PTHR21152:SF24">
    <property type="entry name" value="ALANINE--GLYOXYLATE AMINOTRANSFERASE 1"/>
    <property type="match status" value="1"/>
</dbReference>
<name>A0A133VIK6_9EURY</name>
<proteinExistence type="inferred from homology"/>
<dbReference type="Proteomes" id="UP000070404">
    <property type="component" value="Unassembled WGS sequence"/>
</dbReference>
<evidence type="ECO:0000256" key="2">
    <source>
        <dbReference type="ARBA" id="ARBA00009236"/>
    </source>
</evidence>
<comment type="caution">
    <text evidence="7">The sequence shown here is derived from an EMBL/GenBank/DDBJ whole genome shotgun (WGS) entry which is preliminary data.</text>
</comment>
<evidence type="ECO:0000313" key="7">
    <source>
        <dbReference type="EMBL" id="KXB06257.1"/>
    </source>
</evidence>
<evidence type="ECO:0000313" key="8">
    <source>
        <dbReference type="Proteomes" id="UP000070404"/>
    </source>
</evidence>
<organism evidence="7 8">
    <name type="scientific">candidate division MSBL1 archaeon SCGC-AAA382C18</name>
    <dbReference type="NCBI Taxonomy" id="1698281"/>
    <lineage>
        <taxon>Archaea</taxon>
        <taxon>Methanobacteriati</taxon>
        <taxon>Methanobacteriota</taxon>
        <taxon>candidate division MSBL1</taxon>
    </lineage>
</organism>
<comment type="cofactor">
    <cofactor evidence="1">
        <name>pyridoxal 5'-phosphate</name>
        <dbReference type="ChEBI" id="CHEBI:597326"/>
    </cofactor>
</comment>
<gene>
    <name evidence="7" type="ORF">AKJ52_02375</name>
</gene>
<sequence>MKDSSIYKKRGLKMELFTVGPVACHPKVLDEMNKQMFSHRSVEYRELHRELVGRLEDFLEFDEKVFLFPSSGSGVMETSVRNCVEEKMLCCINGAFGERYDEVAESNGVEVEKLETESGKPLTPEILDEKLNQEPDVEAVSITLNETSIGLLNPLDELSEVVNEHDKLLFVDAVSGMGGTDIKAGEWGLDVCFASSQKCFGVPPGLAVASVSEDALEKSNNMDEKGWYFDLKRYEDYDERKSGTHMTPPIPQILALNKRLEMIEEVGKEQHFQNYKERSQMVREGLEDSGLTLYPEEGYESPTVSCVNAPEEMTGIEVYQGMREKGFELAKGYGDLDITTFRIGNMGHVTEEKIKRMLGALSDVV</sequence>
<evidence type="ECO:0000256" key="4">
    <source>
        <dbReference type="ARBA" id="ARBA00022679"/>
    </source>
</evidence>
<dbReference type="GO" id="GO:0008453">
    <property type="term" value="F:alanine-glyoxylate transaminase activity"/>
    <property type="evidence" value="ECO:0007669"/>
    <property type="project" value="TreeGrafter"/>
</dbReference>
<dbReference type="PATRIC" id="fig|1698281.3.peg.460"/>
<keyword evidence="5" id="KW-0663">Pyridoxal phosphate</keyword>
<dbReference type="InterPro" id="IPR015421">
    <property type="entry name" value="PyrdxlP-dep_Trfase_major"/>
</dbReference>
<comment type="similarity">
    <text evidence="2">Belongs to the class-V pyridoxal-phosphate-dependent aminotransferase family.</text>
</comment>
<dbReference type="InterPro" id="IPR024169">
    <property type="entry name" value="SP_NH2Trfase/AEP_transaminase"/>
</dbReference>
<dbReference type="GO" id="GO:0004760">
    <property type="term" value="F:L-serine-pyruvate transaminase activity"/>
    <property type="evidence" value="ECO:0007669"/>
    <property type="project" value="TreeGrafter"/>
</dbReference>
<keyword evidence="8" id="KW-1185">Reference proteome</keyword>
<dbReference type="SUPFAM" id="SSF53383">
    <property type="entry name" value="PLP-dependent transferases"/>
    <property type="match status" value="1"/>
</dbReference>
<feature type="domain" description="Aminotransferase class V" evidence="6">
    <location>
        <begin position="102"/>
        <end position="321"/>
    </location>
</feature>
<reference evidence="7 8" key="1">
    <citation type="journal article" date="2016" name="Sci. Rep.">
        <title>Metabolic traits of an uncultured archaeal lineage -MSBL1- from brine pools of the Red Sea.</title>
        <authorList>
            <person name="Mwirichia R."/>
            <person name="Alam I."/>
            <person name="Rashid M."/>
            <person name="Vinu M."/>
            <person name="Ba-Alawi W."/>
            <person name="Anthony Kamau A."/>
            <person name="Kamanda Ngugi D."/>
            <person name="Goker M."/>
            <person name="Klenk H.P."/>
            <person name="Bajic V."/>
            <person name="Stingl U."/>
        </authorList>
    </citation>
    <scope>NUCLEOTIDE SEQUENCE [LARGE SCALE GENOMIC DNA]</scope>
    <source>
        <strain evidence="7">SCGC-AAA382C18</strain>
    </source>
</reference>
<dbReference type="GO" id="GO:0019265">
    <property type="term" value="P:glycine biosynthetic process, by transamination of glyoxylate"/>
    <property type="evidence" value="ECO:0007669"/>
    <property type="project" value="TreeGrafter"/>
</dbReference>
<dbReference type="InterPro" id="IPR015424">
    <property type="entry name" value="PyrdxlP-dep_Trfase"/>
</dbReference>
<evidence type="ECO:0000259" key="6">
    <source>
        <dbReference type="Pfam" id="PF00266"/>
    </source>
</evidence>
<dbReference type="PIRSF" id="PIRSF000524">
    <property type="entry name" value="SPT"/>
    <property type="match status" value="1"/>
</dbReference>
<dbReference type="InterPro" id="IPR000192">
    <property type="entry name" value="Aminotrans_V_dom"/>
</dbReference>
<accession>A0A133VIK6</accession>
<evidence type="ECO:0000256" key="5">
    <source>
        <dbReference type="ARBA" id="ARBA00022898"/>
    </source>
</evidence>
<dbReference type="PANTHER" id="PTHR21152">
    <property type="entry name" value="AMINOTRANSFERASE CLASS V"/>
    <property type="match status" value="1"/>
</dbReference>
<dbReference type="InterPro" id="IPR015422">
    <property type="entry name" value="PyrdxlP-dep_Trfase_small"/>
</dbReference>
<dbReference type="EMBL" id="LHYF01000044">
    <property type="protein sequence ID" value="KXB06257.1"/>
    <property type="molecule type" value="Genomic_DNA"/>
</dbReference>
<evidence type="ECO:0000256" key="1">
    <source>
        <dbReference type="ARBA" id="ARBA00001933"/>
    </source>
</evidence>
<keyword evidence="3 7" id="KW-0032">Aminotransferase</keyword>
<dbReference type="AlphaFoldDB" id="A0A133VIK6"/>
<dbReference type="Gene3D" id="3.90.1150.10">
    <property type="entry name" value="Aspartate Aminotransferase, domain 1"/>
    <property type="match status" value="1"/>
</dbReference>
<dbReference type="Pfam" id="PF00266">
    <property type="entry name" value="Aminotran_5"/>
    <property type="match status" value="1"/>
</dbReference>
<dbReference type="Gene3D" id="3.40.640.10">
    <property type="entry name" value="Type I PLP-dependent aspartate aminotransferase-like (Major domain)"/>
    <property type="match status" value="1"/>
</dbReference>